<dbReference type="AlphaFoldDB" id="A0A1H4YZ87"/>
<protein>
    <recommendedName>
        <fullName evidence="3">DUF3558 domain-containing protein</fullName>
    </recommendedName>
</protein>
<name>A0A1H4YZ87_9PSEU</name>
<reference evidence="2" key="1">
    <citation type="submission" date="2016-10" db="EMBL/GenBank/DDBJ databases">
        <authorList>
            <person name="Varghese N."/>
            <person name="Submissions S."/>
        </authorList>
    </citation>
    <scope>NUCLEOTIDE SEQUENCE [LARGE SCALE GENOMIC DNA]</scope>
    <source>
        <strain evidence="2">DSM 44544</strain>
    </source>
</reference>
<sequence length="200" mass="19951">MGRRAVGELVRAGRTAAGRRAVGARGPVACALLLFFVAACGQQSAPPAAVGHTSAQASGPAVPPPSAVPTGLADLCTLLSPQDRSTAGITVLGKSKDIAGARACDWTVPGTFGVTVTYDEQHGLAELDVATKNVTKTTVGTHPALKVADKKAADGTCAVLLGVGDGASVQIDVSNSGFSDTPLACRRAATVAGLVEPKLP</sequence>
<dbReference type="EMBL" id="FNSO01000004">
    <property type="protein sequence ID" value="SED23349.1"/>
    <property type="molecule type" value="Genomic_DNA"/>
</dbReference>
<dbReference type="Pfam" id="PF12079">
    <property type="entry name" value="DUF3558"/>
    <property type="match status" value="1"/>
</dbReference>
<evidence type="ECO:0000313" key="1">
    <source>
        <dbReference type="EMBL" id="SED23349.1"/>
    </source>
</evidence>
<proteinExistence type="predicted"/>
<organism evidence="1 2">
    <name type="scientific">Amycolatopsis tolypomycina</name>
    <dbReference type="NCBI Taxonomy" id="208445"/>
    <lineage>
        <taxon>Bacteria</taxon>
        <taxon>Bacillati</taxon>
        <taxon>Actinomycetota</taxon>
        <taxon>Actinomycetes</taxon>
        <taxon>Pseudonocardiales</taxon>
        <taxon>Pseudonocardiaceae</taxon>
        <taxon>Amycolatopsis</taxon>
    </lineage>
</organism>
<gene>
    <name evidence="1" type="ORF">SAMN04489727_7007</name>
</gene>
<dbReference type="STRING" id="208445.SAMN04489727_7007"/>
<dbReference type="InterPro" id="IPR024520">
    <property type="entry name" value="DUF3558"/>
</dbReference>
<evidence type="ECO:0000313" key="2">
    <source>
        <dbReference type="Proteomes" id="UP000199622"/>
    </source>
</evidence>
<evidence type="ECO:0008006" key="3">
    <source>
        <dbReference type="Google" id="ProtNLM"/>
    </source>
</evidence>
<keyword evidence="2" id="KW-1185">Reference proteome</keyword>
<accession>A0A1H4YZ87</accession>
<dbReference type="Proteomes" id="UP000199622">
    <property type="component" value="Unassembled WGS sequence"/>
</dbReference>